<dbReference type="EMBL" id="JACGWO010000005">
    <property type="protein sequence ID" value="KAK4427938.1"/>
    <property type="molecule type" value="Genomic_DNA"/>
</dbReference>
<comment type="caution">
    <text evidence="1">The sequence shown here is derived from an EMBL/GenBank/DDBJ whole genome shotgun (WGS) entry which is preliminary data.</text>
</comment>
<sequence length="179" mass="20243">MLALNDWSSNLTKGDSWGSLRIKITSATPTELASMQRVAPNVAPHNQYKWDRISHDRNTHEPIGICKCQDHLCCGFSSTMERRLLLRMLNFRKPGKGDSQTGPNFLKMSQETGKEGWILFTSFNCVHQMQTLTRKMEACIYDDQILKLKELQVGSIGVHRLYNMVCGVGSNVQIVAEVI</sequence>
<gene>
    <name evidence="1" type="ORF">Salat_1562800</name>
</gene>
<accession>A0AAE2CMT2</accession>
<name>A0AAE2CMT2_9LAMI</name>
<keyword evidence="2" id="KW-1185">Reference proteome</keyword>
<dbReference type="Proteomes" id="UP001293254">
    <property type="component" value="Unassembled WGS sequence"/>
</dbReference>
<evidence type="ECO:0000313" key="1">
    <source>
        <dbReference type="EMBL" id="KAK4427938.1"/>
    </source>
</evidence>
<dbReference type="AlphaFoldDB" id="A0AAE2CMT2"/>
<reference evidence="1" key="2">
    <citation type="journal article" date="2024" name="Plant">
        <title>Genomic evolution and insights into agronomic trait innovations of Sesamum species.</title>
        <authorList>
            <person name="Miao H."/>
            <person name="Wang L."/>
            <person name="Qu L."/>
            <person name="Liu H."/>
            <person name="Sun Y."/>
            <person name="Le M."/>
            <person name="Wang Q."/>
            <person name="Wei S."/>
            <person name="Zheng Y."/>
            <person name="Lin W."/>
            <person name="Duan Y."/>
            <person name="Cao H."/>
            <person name="Xiong S."/>
            <person name="Wang X."/>
            <person name="Wei L."/>
            <person name="Li C."/>
            <person name="Ma Q."/>
            <person name="Ju M."/>
            <person name="Zhao R."/>
            <person name="Li G."/>
            <person name="Mu C."/>
            <person name="Tian Q."/>
            <person name="Mei H."/>
            <person name="Zhang T."/>
            <person name="Gao T."/>
            <person name="Zhang H."/>
        </authorList>
    </citation>
    <scope>NUCLEOTIDE SEQUENCE</scope>
    <source>
        <strain evidence="1">3651</strain>
    </source>
</reference>
<reference evidence="1" key="1">
    <citation type="submission" date="2020-06" db="EMBL/GenBank/DDBJ databases">
        <authorList>
            <person name="Li T."/>
            <person name="Hu X."/>
            <person name="Zhang T."/>
            <person name="Song X."/>
            <person name="Zhang H."/>
            <person name="Dai N."/>
            <person name="Sheng W."/>
            <person name="Hou X."/>
            <person name="Wei L."/>
        </authorList>
    </citation>
    <scope>NUCLEOTIDE SEQUENCE</scope>
    <source>
        <strain evidence="1">3651</strain>
        <tissue evidence="1">Leaf</tissue>
    </source>
</reference>
<evidence type="ECO:0000313" key="2">
    <source>
        <dbReference type="Proteomes" id="UP001293254"/>
    </source>
</evidence>
<proteinExistence type="predicted"/>
<protein>
    <submittedName>
        <fullName evidence="1">Uncharacterized protein</fullName>
    </submittedName>
</protein>
<organism evidence="1 2">
    <name type="scientific">Sesamum alatum</name>
    <dbReference type="NCBI Taxonomy" id="300844"/>
    <lineage>
        <taxon>Eukaryota</taxon>
        <taxon>Viridiplantae</taxon>
        <taxon>Streptophyta</taxon>
        <taxon>Embryophyta</taxon>
        <taxon>Tracheophyta</taxon>
        <taxon>Spermatophyta</taxon>
        <taxon>Magnoliopsida</taxon>
        <taxon>eudicotyledons</taxon>
        <taxon>Gunneridae</taxon>
        <taxon>Pentapetalae</taxon>
        <taxon>asterids</taxon>
        <taxon>lamiids</taxon>
        <taxon>Lamiales</taxon>
        <taxon>Pedaliaceae</taxon>
        <taxon>Sesamum</taxon>
    </lineage>
</organism>